<comment type="caution">
    <text evidence="3">The sequence shown here is derived from an EMBL/GenBank/DDBJ whole genome shotgun (WGS) entry which is preliminary data.</text>
</comment>
<evidence type="ECO:0000313" key="3">
    <source>
        <dbReference type="EMBL" id="PWA09522.1"/>
    </source>
</evidence>
<sequence length="381" mass="40113">MIYLNDVGGDGLGKPRRGFKKFLKVAKIAVAPHTLLQKKRNRKPIAVAAPANNVYTADVETVENVDSGEIGLGKAKFKKVLKKVKLKTVVKQVGKVAKFAAPIAAGFIPIAGGTVSKVLDSKIGKTAMKLGKSKVGSVVLSQAGINLPDSKPKTEVVSVTDKDGNKTAPLIPVKKKKRGAKILQKKKPIATPQKSVAASPKPKGKSPLKFKKKSKKLAIGSKGEDVKALQEQLGIKPDGDFGPKTQQALEQATGQTSISTEDVQAPAQTLAIGSQGEGVKELQEQLGIKPDGIFGVKTQQALEQATGQRKISTRAIQTQPMDEAEPQGELTPIKPYEESLETQAASPTTAAAQGAPKNNTILYVGGAVALAGIAYLATRKK</sequence>
<dbReference type="EMBL" id="QCZH01000006">
    <property type="protein sequence ID" value="PWA09522.1"/>
    <property type="molecule type" value="Genomic_DNA"/>
</dbReference>
<evidence type="ECO:0000313" key="4">
    <source>
        <dbReference type="Proteomes" id="UP000245618"/>
    </source>
</evidence>
<evidence type="ECO:0000256" key="2">
    <source>
        <dbReference type="SAM" id="Phobius"/>
    </source>
</evidence>
<feature type="compositionally biased region" description="Basic residues" evidence="1">
    <location>
        <begin position="202"/>
        <end position="216"/>
    </location>
</feature>
<reference evidence="3 4" key="1">
    <citation type="submission" date="2018-04" db="EMBL/GenBank/DDBJ databases">
        <title>Flavobacterium sp. nov., isolated from glacier ice.</title>
        <authorList>
            <person name="Liu Q."/>
            <person name="Xin Y.-H."/>
        </authorList>
    </citation>
    <scope>NUCLEOTIDE SEQUENCE [LARGE SCALE GENOMIC DNA]</scope>
    <source>
        <strain evidence="3 4">LB2P30</strain>
    </source>
</reference>
<dbReference type="Proteomes" id="UP000245618">
    <property type="component" value="Unassembled WGS sequence"/>
</dbReference>
<feature type="region of interest" description="Disordered" evidence="1">
    <location>
        <begin position="317"/>
        <end position="355"/>
    </location>
</feature>
<feature type="compositionally biased region" description="Low complexity" evidence="1">
    <location>
        <begin position="342"/>
        <end position="355"/>
    </location>
</feature>
<feature type="transmembrane region" description="Helical" evidence="2">
    <location>
        <begin position="360"/>
        <end position="378"/>
    </location>
</feature>
<dbReference type="Gene3D" id="1.10.101.10">
    <property type="entry name" value="PGBD-like superfamily/PGBD"/>
    <property type="match status" value="1"/>
</dbReference>
<organism evidence="3 4">
    <name type="scientific">Flavobacterium laiguense</name>
    <dbReference type="NCBI Taxonomy" id="2169409"/>
    <lineage>
        <taxon>Bacteria</taxon>
        <taxon>Pseudomonadati</taxon>
        <taxon>Bacteroidota</taxon>
        <taxon>Flavobacteriia</taxon>
        <taxon>Flavobacteriales</taxon>
        <taxon>Flavobacteriaceae</taxon>
        <taxon>Flavobacterium</taxon>
    </lineage>
</organism>
<dbReference type="RefSeq" id="WP_116762161.1">
    <property type="nucleotide sequence ID" value="NZ_QCZH01000006.1"/>
</dbReference>
<keyword evidence="4" id="KW-1185">Reference proteome</keyword>
<keyword evidence="2" id="KW-1133">Transmembrane helix</keyword>
<proteinExistence type="predicted"/>
<feature type="region of interest" description="Disordered" evidence="1">
    <location>
        <begin position="181"/>
        <end position="216"/>
    </location>
</feature>
<protein>
    <recommendedName>
        <fullName evidence="5">Peptidoglycan binding-like domain-containing protein</fullName>
    </recommendedName>
</protein>
<dbReference type="AlphaFoldDB" id="A0A2U1JWL8"/>
<name>A0A2U1JWL8_9FLAO</name>
<evidence type="ECO:0008006" key="5">
    <source>
        <dbReference type="Google" id="ProtNLM"/>
    </source>
</evidence>
<gene>
    <name evidence="3" type="ORF">DB891_07515</name>
</gene>
<dbReference type="InterPro" id="IPR036366">
    <property type="entry name" value="PGBDSf"/>
</dbReference>
<keyword evidence="2" id="KW-0812">Transmembrane</keyword>
<accession>A0A2U1JWL8</accession>
<evidence type="ECO:0000256" key="1">
    <source>
        <dbReference type="SAM" id="MobiDB-lite"/>
    </source>
</evidence>
<keyword evidence="2" id="KW-0472">Membrane</keyword>
<dbReference type="OrthoDB" id="1343858at2"/>